<dbReference type="EMBL" id="JAPOHD010000031">
    <property type="protein sequence ID" value="MCY1722157.1"/>
    <property type="molecule type" value="Genomic_DNA"/>
</dbReference>
<reference evidence="2" key="1">
    <citation type="submission" date="2022-11" db="EMBL/GenBank/DDBJ databases">
        <title>Marilongibacter aestuarii gen. nov., sp. nov., isolated from tidal flat sediment.</title>
        <authorList>
            <person name="Jiayan W."/>
        </authorList>
    </citation>
    <scope>NUCLEOTIDE SEQUENCE</scope>
    <source>
        <strain evidence="2">Z1-6</strain>
    </source>
</reference>
<keyword evidence="1" id="KW-1133">Transmembrane helix</keyword>
<dbReference type="Pfam" id="PF13858">
    <property type="entry name" value="DUF4199"/>
    <property type="match status" value="1"/>
</dbReference>
<name>A0A9X3J7M8_9BACT</name>
<keyword evidence="3" id="KW-1185">Reference proteome</keyword>
<proteinExistence type="predicted"/>
<organism evidence="2 3">
    <name type="scientific">Draconibacterium aestuarii</name>
    <dbReference type="NCBI Taxonomy" id="2998507"/>
    <lineage>
        <taxon>Bacteria</taxon>
        <taxon>Pseudomonadati</taxon>
        <taxon>Bacteroidota</taxon>
        <taxon>Bacteroidia</taxon>
        <taxon>Marinilabiliales</taxon>
        <taxon>Prolixibacteraceae</taxon>
        <taxon>Draconibacterium</taxon>
    </lineage>
</organism>
<evidence type="ECO:0000313" key="2">
    <source>
        <dbReference type="EMBL" id="MCY1722157.1"/>
    </source>
</evidence>
<keyword evidence="1" id="KW-0472">Membrane</keyword>
<dbReference type="RefSeq" id="WP_343334483.1">
    <property type="nucleotide sequence ID" value="NZ_JAPOHD010000031.1"/>
</dbReference>
<feature type="transmembrane region" description="Helical" evidence="1">
    <location>
        <begin position="79"/>
        <end position="105"/>
    </location>
</feature>
<keyword evidence="1" id="KW-0812">Transmembrane</keyword>
<comment type="caution">
    <text evidence="2">The sequence shown here is derived from an EMBL/GenBank/DDBJ whole genome shotgun (WGS) entry which is preliminary data.</text>
</comment>
<accession>A0A9X3J7M8</accession>
<evidence type="ECO:0000256" key="1">
    <source>
        <dbReference type="SAM" id="Phobius"/>
    </source>
</evidence>
<dbReference type="InterPro" id="IPR025250">
    <property type="entry name" value="DUF4199"/>
</dbReference>
<feature type="transmembrane region" description="Helical" evidence="1">
    <location>
        <begin position="12"/>
        <end position="28"/>
    </location>
</feature>
<evidence type="ECO:0000313" key="3">
    <source>
        <dbReference type="Proteomes" id="UP001145087"/>
    </source>
</evidence>
<feature type="transmembrane region" description="Helical" evidence="1">
    <location>
        <begin position="132"/>
        <end position="154"/>
    </location>
</feature>
<gene>
    <name evidence="2" type="ORF">OU798_17520</name>
</gene>
<dbReference type="AlphaFoldDB" id="A0A9X3J7M8"/>
<protein>
    <submittedName>
        <fullName evidence="2">DUF4199 domain-containing protein</fullName>
    </submittedName>
</protein>
<feature type="transmembrane region" description="Helical" evidence="1">
    <location>
        <begin position="40"/>
        <end position="58"/>
    </location>
</feature>
<dbReference type="Proteomes" id="UP001145087">
    <property type="component" value="Unassembled WGS sequence"/>
</dbReference>
<sequence>MKTIAIEIKWAILFIILQLIWMIGERLAGLHDENIDKHPIVTNFFAVVAIAVYVVALLDKRKNSFGGKMTWKQGFISGLIITAGVTLLTPLSQYITIALITPGYFKNIITYSVSIGKMSQEAAEAYFNMKSYILQSVIFAPVMGVVTSAIVALFTKMK</sequence>